<proteinExistence type="predicted"/>
<dbReference type="GO" id="GO:0003824">
    <property type="term" value="F:catalytic activity"/>
    <property type="evidence" value="ECO:0007669"/>
    <property type="project" value="InterPro"/>
</dbReference>
<dbReference type="Gene3D" id="3.30.420.40">
    <property type="match status" value="1"/>
</dbReference>
<dbReference type="Pfam" id="PF02543">
    <property type="entry name" value="Carbam_trans_N"/>
    <property type="match status" value="1"/>
</dbReference>
<dbReference type="InterPro" id="IPR051338">
    <property type="entry name" value="NodU/CmcH_Carbamoyltrnsfr"/>
</dbReference>
<dbReference type="InterPro" id="IPR043129">
    <property type="entry name" value="ATPase_NBD"/>
</dbReference>
<dbReference type="EMBL" id="UINC01219016">
    <property type="protein sequence ID" value="SVE46297.1"/>
    <property type="molecule type" value="Genomic_DNA"/>
</dbReference>
<sequence length="198" mass="22838">MYILGISAYYHDSAACILKDGKIIAACQEERFTRKKHDHSFPSNAIQYCLKEAEINERELDYVAFYDKPFLKFERILETYLTFAPIGIKSFLKAMPLWIKKKIWIKELIRDELNYNGKIIFPEHHESHAASAFFPSPFEEAAFITMDGVGEWSTSSYGIGKGNQIDLQADIQFPHSLGLLYSAFTYYTGFRVNSGEYK</sequence>
<evidence type="ECO:0000259" key="1">
    <source>
        <dbReference type="Pfam" id="PF02543"/>
    </source>
</evidence>
<dbReference type="AlphaFoldDB" id="A0A383DP74"/>
<organism evidence="2">
    <name type="scientific">marine metagenome</name>
    <dbReference type="NCBI Taxonomy" id="408172"/>
    <lineage>
        <taxon>unclassified sequences</taxon>
        <taxon>metagenomes</taxon>
        <taxon>ecological metagenomes</taxon>
    </lineage>
</organism>
<dbReference type="InterPro" id="IPR003696">
    <property type="entry name" value="Carbtransf_dom"/>
</dbReference>
<dbReference type="PANTHER" id="PTHR34847:SF1">
    <property type="entry name" value="NODULATION PROTEIN U"/>
    <property type="match status" value="1"/>
</dbReference>
<protein>
    <recommendedName>
        <fullName evidence="1">Carbamoyltransferase domain-containing protein</fullName>
    </recommendedName>
</protein>
<evidence type="ECO:0000313" key="2">
    <source>
        <dbReference type="EMBL" id="SVE46297.1"/>
    </source>
</evidence>
<dbReference type="CDD" id="cd24098">
    <property type="entry name" value="ASKHA_NBD_TobZ_N"/>
    <property type="match status" value="1"/>
</dbReference>
<dbReference type="SUPFAM" id="SSF53067">
    <property type="entry name" value="Actin-like ATPase domain"/>
    <property type="match status" value="1"/>
</dbReference>
<feature type="non-terminal residue" evidence="2">
    <location>
        <position position="198"/>
    </location>
</feature>
<accession>A0A383DP74</accession>
<reference evidence="2" key="1">
    <citation type="submission" date="2018-05" db="EMBL/GenBank/DDBJ databases">
        <authorList>
            <person name="Lanie J.A."/>
            <person name="Ng W.-L."/>
            <person name="Kazmierczak K.M."/>
            <person name="Andrzejewski T.M."/>
            <person name="Davidsen T.M."/>
            <person name="Wayne K.J."/>
            <person name="Tettelin H."/>
            <person name="Glass J.I."/>
            <person name="Rusch D."/>
            <person name="Podicherti R."/>
            <person name="Tsui H.-C.T."/>
            <person name="Winkler M.E."/>
        </authorList>
    </citation>
    <scope>NUCLEOTIDE SEQUENCE</scope>
</reference>
<dbReference type="PANTHER" id="PTHR34847">
    <property type="entry name" value="NODULATION PROTEIN U"/>
    <property type="match status" value="1"/>
</dbReference>
<gene>
    <name evidence="2" type="ORF">METZ01_LOCUS499151</name>
</gene>
<feature type="domain" description="Carbamoyltransferase" evidence="1">
    <location>
        <begin position="3"/>
        <end position="198"/>
    </location>
</feature>
<name>A0A383DP74_9ZZZZ</name>